<proteinExistence type="predicted"/>
<reference evidence="2 3" key="1">
    <citation type="submission" date="2019-04" db="EMBL/GenBank/DDBJ databases">
        <title>Friends and foes A comparative genomics study of 23 Aspergillus species from section Flavi.</title>
        <authorList>
            <consortium name="DOE Joint Genome Institute"/>
            <person name="Kjaerbolling I."/>
            <person name="Vesth T."/>
            <person name="Frisvad J.C."/>
            <person name="Nybo J.L."/>
            <person name="Theobald S."/>
            <person name="Kildgaard S."/>
            <person name="Isbrandt T."/>
            <person name="Kuo A."/>
            <person name="Sato A."/>
            <person name="Lyhne E.K."/>
            <person name="Kogle M.E."/>
            <person name="Wiebenga A."/>
            <person name="Kun R.S."/>
            <person name="Lubbers R.J."/>
            <person name="Makela M.R."/>
            <person name="Barry K."/>
            <person name="Chovatia M."/>
            <person name="Clum A."/>
            <person name="Daum C."/>
            <person name="Haridas S."/>
            <person name="He G."/>
            <person name="LaButti K."/>
            <person name="Lipzen A."/>
            <person name="Mondo S."/>
            <person name="Riley R."/>
            <person name="Salamov A."/>
            <person name="Simmons B.A."/>
            <person name="Magnuson J.K."/>
            <person name="Henrissat B."/>
            <person name="Mortensen U.H."/>
            <person name="Larsen T.O."/>
            <person name="Devries R.P."/>
            <person name="Grigoriev I.V."/>
            <person name="Machida M."/>
            <person name="Baker S.E."/>
            <person name="Andersen M.R."/>
        </authorList>
    </citation>
    <scope>NUCLEOTIDE SEQUENCE [LARGE SCALE GENOMIC DNA]</scope>
    <source>
        <strain evidence="2 3">CBS 117626</strain>
    </source>
</reference>
<evidence type="ECO:0000256" key="1">
    <source>
        <dbReference type="SAM" id="Phobius"/>
    </source>
</evidence>
<feature type="transmembrane region" description="Helical" evidence="1">
    <location>
        <begin position="21"/>
        <end position="40"/>
    </location>
</feature>
<keyword evidence="3" id="KW-1185">Reference proteome</keyword>
<sequence length="58" mass="7020">MTMCQTCILIRLQWNMYLPRWLIIHAHAPMIYLLTVEFLVQPISFHSRPVERLCTYAR</sequence>
<accession>A0A5N6UY28</accession>
<organism evidence="2 3">
    <name type="scientific">Aspergillus tamarii</name>
    <dbReference type="NCBI Taxonomy" id="41984"/>
    <lineage>
        <taxon>Eukaryota</taxon>
        <taxon>Fungi</taxon>
        <taxon>Dikarya</taxon>
        <taxon>Ascomycota</taxon>
        <taxon>Pezizomycotina</taxon>
        <taxon>Eurotiomycetes</taxon>
        <taxon>Eurotiomycetidae</taxon>
        <taxon>Eurotiales</taxon>
        <taxon>Aspergillaceae</taxon>
        <taxon>Aspergillus</taxon>
        <taxon>Aspergillus subgen. Circumdati</taxon>
    </lineage>
</organism>
<keyword evidence="1" id="KW-1133">Transmembrane helix</keyword>
<protein>
    <submittedName>
        <fullName evidence="2">Uncharacterized protein</fullName>
    </submittedName>
</protein>
<name>A0A5N6UY28_ASPTM</name>
<dbReference type="AlphaFoldDB" id="A0A5N6UY28"/>
<evidence type="ECO:0000313" key="2">
    <source>
        <dbReference type="EMBL" id="KAE8163557.1"/>
    </source>
</evidence>
<dbReference type="EMBL" id="ML738616">
    <property type="protein sequence ID" value="KAE8163557.1"/>
    <property type="molecule type" value="Genomic_DNA"/>
</dbReference>
<dbReference type="Proteomes" id="UP000326950">
    <property type="component" value="Unassembled WGS sequence"/>
</dbReference>
<evidence type="ECO:0000313" key="3">
    <source>
        <dbReference type="Proteomes" id="UP000326950"/>
    </source>
</evidence>
<gene>
    <name evidence="2" type="ORF">BDV40DRAFT_262463</name>
</gene>
<keyword evidence="1" id="KW-0472">Membrane</keyword>
<keyword evidence="1" id="KW-0812">Transmembrane</keyword>